<feature type="compositionally biased region" description="Basic and acidic residues" evidence="4">
    <location>
        <begin position="111"/>
        <end position="131"/>
    </location>
</feature>
<evidence type="ECO:0000313" key="6">
    <source>
        <dbReference type="EMBL" id="KAA6381124.1"/>
    </source>
</evidence>
<comment type="caution">
    <text evidence="6">The sequence shown here is derived from an EMBL/GenBank/DDBJ whole genome shotgun (WGS) entry which is preliminary data.</text>
</comment>
<evidence type="ECO:0000256" key="2">
    <source>
        <dbReference type="ARBA" id="ARBA00022723"/>
    </source>
</evidence>
<protein>
    <submittedName>
        <fullName evidence="6">Uncharacterized protein</fullName>
    </submittedName>
</protein>
<reference evidence="6 7" key="1">
    <citation type="submission" date="2019-03" db="EMBL/GenBank/DDBJ databases">
        <title>Single cell metagenomics reveals metabolic interactions within the superorganism composed of flagellate Streblomastix strix and complex community of Bacteroidetes bacteria on its surface.</title>
        <authorList>
            <person name="Treitli S.C."/>
            <person name="Kolisko M."/>
            <person name="Husnik F."/>
            <person name="Keeling P."/>
            <person name="Hampl V."/>
        </authorList>
    </citation>
    <scope>NUCLEOTIDE SEQUENCE [LARGE SCALE GENOMIC DNA]</scope>
    <source>
        <strain evidence="6">ST1C</strain>
    </source>
</reference>
<keyword evidence="2" id="KW-0479">Metal-binding</keyword>
<feature type="region of interest" description="Disordered" evidence="4">
    <location>
        <begin position="28"/>
        <end position="66"/>
    </location>
</feature>
<dbReference type="InterPro" id="IPR035938">
    <property type="entry name" value="Hemerythrin-like_sf"/>
</dbReference>
<keyword evidence="5" id="KW-1133">Transmembrane helix</keyword>
<evidence type="ECO:0000256" key="3">
    <source>
        <dbReference type="ARBA" id="ARBA00023004"/>
    </source>
</evidence>
<evidence type="ECO:0000313" key="7">
    <source>
        <dbReference type="Proteomes" id="UP000324800"/>
    </source>
</evidence>
<keyword evidence="3" id="KW-0408">Iron</keyword>
<accession>A0A5J4VFE1</accession>
<sequence>MPLIESLMNLWMQTKELDKQLQKINKEEEEIIKDNEEGEEDDDDIGNDYDQYGNLKGKEGGKGDDNNAVYLQEEHQFQQRRDEIQKKYDEIRKQMEKELAVLNKMMQQKQKQFEESEKKREKEEEKKRIKDEKAEWKRKEKELKMKTKAMRNRQGYSTSTNSTLSVADKRQELEWKLSILPQCIPKSFYCQIVTVYILIVPFVIAFFVTSIVNISIAAQKIELLFITHYQNSIIHLIASLSLLTVQGQGLELDKVTQIPDTQATNPVWNDQSHLAKDTRIVRQLIQGNIQFFDAIYRKVKNGGKIGSDSFIVTGDSIIDSFSTTRAVKEGSKLNHLLMDSADCFQVYEGDCDKLNRVYGITGQFAGLEGLIQAEPDDPSVQYIITSLNYDLKGGLQLFLDKLLEQELQKSNVDQVTVIILFSFTISVIMITFYFGFLPSKDKLIEVAYRTMKISELDPQSKDIGDGIIEFNEKLVTKFPRIDSAHRRVLNMAREFVNFADRISEQSQEMNIFSKIITPKLKEVIIAIYASLNDEEYLMAHEHIPKSHINQHHDEHVFILKKISTSFSAAINIWIVEHICVIDQNLGQRLQGKASRSDSEKEIDLTKWQMPRSLTNYLEDDNSPLPDRFNFEQQMKMFDLKLLIFENNKLKQHKAVSIGQLIQNESYVKK</sequence>
<evidence type="ECO:0000256" key="1">
    <source>
        <dbReference type="ARBA" id="ARBA00010587"/>
    </source>
</evidence>
<keyword evidence="5" id="KW-0812">Transmembrane</keyword>
<evidence type="ECO:0000256" key="4">
    <source>
        <dbReference type="SAM" id="MobiDB-lite"/>
    </source>
</evidence>
<evidence type="ECO:0000256" key="5">
    <source>
        <dbReference type="SAM" id="Phobius"/>
    </source>
</evidence>
<name>A0A5J4VFE1_9EUKA</name>
<comment type="similarity">
    <text evidence="1">Belongs to the hemerythrin family.</text>
</comment>
<feature type="transmembrane region" description="Helical" evidence="5">
    <location>
        <begin position="415"/>
        <end position="436"/>
    </location>
</feature>
<feature type="compositionally biased region" description="Basic and acidic residues" evidence="4">
    <location>
        <begin position="56"/>
        <end position="65"/>
    </location>
</feature>
<proteinExistence type="inferred from homology"/>
<gene>
    <name evidence="6" type="ORF">EZS28_023349</name>
</gene>
<dbReference type="AlphaFoldDB" id="A0A5J4VFE1"/>
<feature type="region of interest" description="Disordered" evidence="4">
    <location>
        <begin position="110"/>
        <end position="131"/>
    </location>
</feature>
<dbReference type="Gene3D" id="1.20.120.50">
    <property type="entry name" value="Hemerythrin-like"/>
    <property type="match status" value="1"/>
</dbReference>
<organism evidence="6 7">
    <name type="scientific">Streblomastix strix</name>
    <dbReference type="NCBI Taxonomy" id="222440"/>
    <lineage>
        <taxon>Eukaryota</taxon>
        <taxon>Metamonada</taxon>
        <taxon>Preaxostyla</taxon>
        <taxon>Oxymonadida</taxon>
        <taxon>Streblomastigidae</taxon>
        <taxon>Streblomastix</taxon>
    </lineage>
</organism>
<feature type="compositionally biased region" description="Acidic residues" evidence="4">
    <location>
        <begin position="28"/>
        <end position="47"/>
    </location>
</feature>
<dbReference type="EMBL" id="SNRW01007513">
    <property type="protein sequence ID" value="KAA6381124.1"/>
    <property type="molecule type" value="Genomic_DNA"/>
</dbReference>
<feature type="transmembrane region" description="Helical" evidence="5">
    <location>
        <begin position="193"/>
        <end position="216"/>
    </location>
</feature>
<dbReference type="GO" id="GO:0046872">
    <property type="term" value="F:metal ion binding"/>
    <property type="evidence" value="ECO:0007669"/>
    <property type="project" value="UniProtKB-KW"/>
</dbReference>
<keyword evidence="5" id="KW-0472">Membrane</keyword>
<dbReference type="Proteomes" id="UP000324800">
    <property type="component" value="Unassembled WGS sequence"/>
</dbReference>
<dbReference type="SUPFAM" id="SSF47188">
    <property type="entry name" value="Hemerythrin-like"/>
    <property type="match status" value="1"/>
</dbReference>